<gene>
    <name evidence="2" type="ORF">OXX778_LOCUS22570</name>
</gene>
<comment type="caution">
    <text evidence="2">The sequence shown here is derived from an EMBL/GenBank/DDBJ whole genome shotgun (WGS) entry which is preliminary data.</text>
</comment>
<feature type="transmembrane region" description="Helical" evidence="1">
    <location>
        <begin position="159"/>
        <end position="180"/>
    </location>
</feature>
<evidence type="ECO:0000256" key="1">
    <source>
        <dbReference type="SAM" id="Phobius"/>
    </source>
</evidence>
<dbReference type="EMBL" id="CAJNOC010009814">
    <property type="protein sequence ID" value="CAF1133163.1"/>
    <property type="molecule type" value="Genomic_DNA"/>
</dbReference>
<dbReference type="OrthoDB" id="5986769at2759"/>
<keyword evidence="1" id="KW-0812">Transmembrane</keyword>
<feature type="non-terminal residue" evidence="2">
    <location>
        <position position="189"/>
    </location>
</feature>
<accession>A0A814RGC4</accession>
<keyword evidence="1" id="KW-0472">Membrane</keyword>
<keyword evidence="3" id="KW-1185">Reference proteome</keyword>
<keyword evidence="1" id="KW-1133">Transmembrane helix</keyword>
<name>A0A814RGC4_9BILA</name>
<proteinExistence type="predicted"/>
<evidence type="ECO:0000313" key="3">
    <source>
        <dbReference type="Proteomes" id="UP000663879"/>
    </source>
</evidence>
<evidence type="ECO:0000313" key="2">
    <source>
        <dbReference type="EMBL" id="CAF1133163.1"/>
    </source>
</evidence>
<protein>
    <submittedName>
        <fullName evidence="2">Uncharacterized protein</fullName>
    </submittedName>
</protein>
<organism evidence="2 3">
    <name type="scientific">Brachionus calyciflorus</name>
    <dbReference type="NCBI Taxonomy" id="104777"/>
    <lineage>
        <taxon>Eukaryota</taxon>
        <taxon>Metazoa</taxon>
        <taxon>Spiralia</taxon>
        <taxon>Gnathifera</taxon>
        <taxon>Rotifera</taxon>
        <taxon>Eurotatoria</taxon>
        <taxon>Monogononta</taxon>
        <taxon>Pseudotrocha</taxon>
        <taxon>Ploima</taxon>
        <taxon>Brachionidae</taxon>
        <taxon>Brachionus</taxon>
    </lineage>
</organism>
<feature type="non-terminal residue" evidence="2">
    <location>
        <position position="1"/>
    </location>
</feature>
<dbReference type="Proteomes" id="UP000663879">
    <property type="component" value="Unassembled WGS sequence"/>
</dbReference>
<reference evidence="2" key="1">
    <citation type="submission" date="2021-02" db="EMBL/GenBank/DDBJ databases">
        <authorList>
            <person name="Nowell W R."/>
        </authorList>
    </citation>
    <scope>NUCLEOTIDE SEQUENCE</scope>
    <source>
        <strain evidence="2">Ploen Becks lab</strain>
    </source>
</reference>
<dbReference type="AlphaFoldDB" id="A0A814RGC4"/>
<sequence>VGSSLFLKNKFGLGYHLNFIGSQNFNTEPIEITELVKKHVSDCKLEKFNGKEVNYNLPIDSVEKFESLFQEIEETREILKIENVAISMTTLEEVFLKLAEEADSEKTQSDSDQENRVFDPIGKINKIMLRSKMFSWIPVHVYGILKLRFTIAYRNKYALIYRFITPIPALILTILLPKLINRTNNQDPK</sequence>